<gene>
    <name evidence="4" type="ORF">LHGZ1_3298</name>
</gene>
<feature type="transmembrane region" description="Helical" evidence="1">
    <location>
        <begin position="146"/>
        <end position="162"/>
    </location>
</feature>
<evidence type="ECO:0000259" key="3">
    <source>
        <dbReference type="SMART" id="SM00014"/>
    </source>
</evidence>
<dbReference type="PANTHER" id="PTHR14969:SF13">
    <property type="entry name" value="AT30094P"/>
    <property type="match status" value="1"/>
</dbReference>
<evidence type="ECO:0000256" key="1">
    <source>
        <dbReference type="SAM" id="Phobius"/>
    </source>
</evidence>
<feature type="signal peptide" evidence="2">
    <location>
        <begin position="1"/>
        <end position="25"/>
    </location>
</feature>
<keyword evidence="1" id="KW-0812">Transmembrane</keyword>
<accession>A0A248LNR4</accession>
<dbReference type="PANTHER" id="PTHR14969">
    <property type="entry name" value="SPHINGOSINE-1-PHOSPHATE PHOSPHOHYDROLASE"/>
    <property type="match status" value="1"/>
</dbReference>
<feature type="domain" description="Phosphatidic acid phosphatase type 2/haloperoxidase" evidence="3">
    <location>
        <begin position="76"/>
        <end position="189"/>
    </location>
</feature>
<dbReference type="EMBL" id="CP022115">
    <property type="protein sequence ID" value="ASJ26129.1"/>
    <property type="molecule type" value="Genomic_DNA"/>
</dbReference>
<evidence type="ECO:0000313" key="4">
    <source>
        <dbReference type="EMBL" id="ASJ26129.1"/>
    </source>
</evidence>
<dbReference type="SMART" id="SM00014">
    <property type="entry name" value="acidPPc"/>
    <property type="match status" value="1"/>
</dbReference>
<sequence>MKWIVAWVLCLLALTLWHGSAPVAAVDQAAAAWLGSLGAPWPQLAQLWDVAGKFAPTLALAGAVAGWLFWRRRRRAAALVLGAVAGGWMLNGALKLWIGRPRPSTAAVTEVFGSSFPSGHAMGGTALWVALALVCLAGCRSVPARRAVLAAAVVLVALTALSRPVLGVHYFSDVLAGVAGGLAWTLWLARIWPPEQKLG</sequence>
<dbReference type="RefSeq" id="WP_088861710.1">
    <property type="nucleotide sequence ID" value="NZ_JAJAXS010000042.1"/>
</dbReference>
<keyword evidence="2" id="KW-0732">Signal</keyword>
<dbReference type="SUPFAM" id="SSF48317">
    <property type="entry name" value="Acid phosphatase/Vanadium-dependent haloperoxidase"/>
    <property type="match status" value="1"/>
</dbReference>
<evidence type="ECO:0000313" key="5">
    <source>
        <dbReference type="Proteomes" id="UP000197424"/>
    </source>
</evidence>
<reference evidence="5" key="1">
    <citation type="submission" date="2017-06" db="EMBL/GenBank/DDBJ databases">
        <title>Whole genome sequence of Laribacter hongkongensis LHGZ1.</title>
        <authorList>
            <person name="Chen D."/>
            <person name="Wu H."/>
            <person name="Chen J."/>
        </authorList>
    </citation>
    <scope>NUCLEOTIDE SEQUENCE [LARGE SCALE GENOMIC DNA]</scope>
    <source>
        <strain evidence="5">LHGZ1</strain>
    </source>
</reference>
<keyword evidence="1" id="KW-1133">Transmembrane helix</keyword>
<dbReference type="InterPro" id="IPR000326">
    <property type="entry name" value="PAP2/HPO"/>
</dbReference>
<feature type="transmembrane region" description="Helical" evidence="1">
    <location>
        <begin position="49"/>
        <end position="70"/>
    </location>
</feature>
<feature type="transmembrane region" description="Helical" evidence="1">
    <location>
        <begin position="168"/>
        <end position="189"/>
    </location>
</feature>
<dbReference type="AlphaFoldDB" id="A0A248LNR4"/>
<feature type="transmembrane region" description="Helical" evidence="1">
    <location>
        <begin position="77"/>
        <end position="98"/>
    </location>
</feature>
<dbReference type="Gene3D" id="1.20.144.10">
    <property type="entry name" value="Phosphatidic acid phosphatase type 2/haloperoxidase"/>
    <property type="match status" value="2"/>
</dbReference>
<organism evidence="4 5">
    <name type="scientific">Laribacter hongkongensis</name>
    <dbReference type="NCBI Taxonomy" id="168471"/>
    <lineage>
        <taxon>Bacteria</taxon>
        <taxon>Pseudomonadati</taxon>
        <taxon>Pseudomonadota</taxon>
        <taxon>Betaproteobacteria</taxon>
        <taxon>Neisseriales</taxon>
        <taxon>Aquaspirillaceae</taxon>
        <taxon>Laribacter</taxon>
    </lineage>
</organism>
<proteinExistence type="predicted"/>
<name>A0A248LNR4_9NEIS</name>
<protein>
    <submittedName>
        <fullName evidence="4">PAP2 family protein</fullName>
    </submittedName>
</protein>
<dbReference type="InterPro" id="IPR036938">
    <property type="entry name" value="PAP2/HPO_sf"/>
</dbReference>
<dbReference type="Pfam" id="PF01569">
    <property type="entry name" value="PAP2"/>
    <property type="match status" value="1"/>
</dbReference>
<feature type="chain" id="PRO_5013326759" evidence="2">
    <location>
        <begin position="26"/>
        <end position="199"/>
    </location>
</feature>
<dbReference type="Proteomes" id="UP000197424">
    <property type="component" value="Chromosome"/>
</dbReference>
<dbReference type="OrthoDB" id="8592109at2"/>
<feature type="transmembrane region" description="Helical" evidence="1">
    <location>
        <begin position="118"/>
        <end position="139"/>
    </location>
</feature>
<keyword evidence="1" id="KW-0472">Membrane</keyword>
<evidence type="ECO:0000256" key="2">
    <source>
        <dbReference type="SAM" id="SignalP"/>
    </source>
</evidence>